<accession>A0A429XKT6</accession>
<keyword evidence="6" id="KW-1185">Reference proteome</keyword>
<keyword evidence="3" id="KW-0045">Antibiotic biosynthesis</keyword>
<dbReference type="Gene3D" id="3.60.130.10">
    <property type="entry name" value="Clavaminate synthase-like"/>
    <property type="match status" value="1"/>
</dbReference>
<name>A0A429XKT6_9RICK</name>
<evidence type="ECO:0000313" key="6">
    <source>
        <dbReference type="Proteomes" id="UP000279470"/>
    </source>
</evidence>
<protein>
    <submittedName>
        <fullName evidence="5">Taurine catabolism dioxygenase TauD</fullName>
    </submittedName>
</protein>
<dbReference type="InterPro" id="IPR050411">
    <property type="entry name" value="AlphaKG_dependent_hydroxylases"/>
</dbReference>
<evidence type="ECO:0000256" key="3">
    <source>
        <dbReference type="ARBA" id="ARBA00023194"/>
    </source>
</evidence>
<keyword evidence="5" id="KW-0223">Dioxygenase</keyword>
<sequence length="284" mass="32861">MSVNNIYADSYQLKIPAICYQNLSSNNQKIPKTLYQYILNRSGILIINLNYEEKTANTLVKVVNSIGGILHSHNGEGVILLDVKPVQNNNGEYLARSHQLNEFVLHTDCSYEEKIPDFIALYVVNHDKFGGGKNLLIDGLTLIQHLSKKSLTTLQKESVKFIIPEEFKKGVKYIHAKIIDENFNIRYRRSIIDQRGLSKEIKNALDEFDELCHSPIINRGFELKTGQLILLNNRRFLHARTEIKDKNRHLIRARFFTNFDKFIKTEFTKKSHETKRKITTLSSI</sequence>
<organism evidence="5 6">
    <name type="scientific">Candidatus Aquarickettsia rohweri</name>
    <dbReference type="NCBI Taxonomy" id="2602574"/>
    <lineage>
        <taxon>Bacteria</taxon>
        <taxon>Pseudomonadati</taxon>
        <taxon>Pseudomonadota</taxon>
        <taxon>Alphaproteobacteria</taxon>
        <taxon>Rickettsiales</taxon>
        <taxon>Candidatus Midichloriaceae</taxon>
        <taxon>Candidatus Aquarickettsia</taxon>
    </lineage>
</organism>
<dbReference type="InterPro" id="IPR003819">
    <property type="entry name" value="TauD/TfdA-like"/>
</dbReference>
<keyword evidence="2" id="KW-0560">Oxidoreductase</keyword>
<gene>
    <name evidence="5" type="ORF">EIC27_03485</name>
</gene>
<evidence type="ECO:0000259" key="4">
    <source>
        <dbReference type="Pfam" id="PF02668"/>
    </source>
</evidence>
<comment type="caution">
    <text evidence="5">The sequence shown here is derived from an EMBL/GenBank/DDBJ whole genome shotgun (WGS) entry which is preliminary data.</text>
</comment>
<dbReference type="SUPFAM" id="SSF51197">
    <property type="entry name" value="Clavaminate synthase-like"/>
    <property type="match status" value="1"/>
</dbReference>
<dbReference type="InterPro" id="IPR042098">
    <property type="entry name" value="TauD-like_sf"/>
</dbReference>
<dbReference type="GO" id="GO:0017000">
    <property type="term" value="P:antibiotic biosynthetic process"/>
    <property type="evidence" value="ECO:0007669"/>
    <property type="project" value="UniProtKB-KW"/>
</dbReference>
<dbReference type="EMBL" id="RXFM01000040">
    <property type="protein sequence ID" value="RST66762.1"/>
    <property type="molecule type" value="Genomic_DNA"/>
</dbReference>
<dbReference type="OrthoDB" id="979809at2"/>
<dbReference type="AlphaFoldDB" id="A0A429XKT6"/>
<dbReference type="GO" id="GO:0016706">
    <property type="term" value="F:2-oxoglutarate-dependent dioxygenase activity"/>
    <property type="evidence" value="ECO:0007669"/>
    <property type="project" value="UniProtKB-ARBA"/>
</dbReference>
<dbReference type="RefSeq" id="WP_126044755.1">
    <property type="nucleotide sequence ID" value="NZ_RXFM01000040.1"/>
</dbReference>
<evidence type="ECO:0000256" key="2">
    <source>
        <dbReference type="ARBA" id="ARBA00023002"/>
    </source>
</evidence>
<dbReference type="PANTHER" id="PTHR10696:SF56">
    <property type="entry name" value="TAUD_TFDA-LIKE DOMAIN-CONTAINING PROTEIN"/>
    <property type="match status" value="1"/>
</dbReference>
<proteinExistence type="predicted"/>
<reference evidence="6" key="1">
    <citation type="submission" date="2018-11" db="EMBL/GenBank/DDBJ databases">
        <title>Phylogenetic, genomic, and biogeographic characterization of a novel and ubiquitous marine invertebrate-associated Rickettsiales parasite, Candidatus Marinoinvertebrata rohwerii, gen. nov., sp. nov.</title>
        <authorList>
            <person name="Klinges J.G."/>
            <person name="Rosales S.M."/>
            <person name="Mcminds R."/>
            <person name="Shaver E.C."/>
            <person name="Shantz A."/>
            <person name="Peters E.C."/>
            <person name="Burkepile D.E."/>
            <person name="Silliman B.R."/>
            <person name="Vega Thurber R.L."/>
        </authorList>
    </citation>
    <scope>NUCLEOTIDE SEQUENCE [LARGE SCALE GENOMIC DNA]</scope>
    <source>
        <strain evidence="6">a_cerv_44</strain>
    </source>
</reference>
<evidence type="ECO:0000256" key="1">
    <source>
        <dbReference type="ARBA" id="ARBA00001954"/>
    </source>
</evidence>
<feature type="domain" description="TauD/TfdA-like" evidence="4">
    <location>
        <begin position="32"/>
        <end position="253"/>
    </location>
</feature>
<dbReference type="Pfam" id="PF02668">
    <property type="entry name" value="TauD"/>
    <property type="match status" value="1"/>
</dbReference>
<dbReference type="Proteomes" id="UP000279470">
    <property type="component" value="Unassembled WGS sequence"/>
</dbReference>
<evidence type="ECO:0000313" key="5">
    <source>
        <dbReference type="EMBL" id="RST66762.1"/>
    </source>
</evidence>
<dbReference type="PANTHER" id="PTHR10696">
    <property type="entry name" value="GAMMA-BUTYROBETAINE HYDROXYLASE-RELATED"/>
    <property type="match status" value="1"/>
</dbReference>
<comment type="cofactor">
    <cofactor evidence="1">
        <name>Fe(2+)</name>
        <dbReference type="ChEBI" id="CHEBI:29033"/>
    </cofactor>
</comment>